<dbReference type="AlphaFoldDB" id="A0AAW1VHS0"/>
<name>A0AAW1VHS0_9CUCU</name>
<organism evidence="1 2">
    <name type="scientific">Henosepilachna vigintioctopunctata</name>
    <dbReference type="NCBI Taxonomy" id="420089"/>
    <lineage>
        <taxon>Eukaryota</taxon>
        <taxon>Metazoa</taxon>
        <taxon>Ecdysozoa</taxon>
        <taxon>Arthropoda</taxon>
        <taxon>Hexapoda</taxon>
        <taxon>Insecta</taxon>
        <taxon>Pterygota</taxon>
        <taxon>Neoptera</taxon>
        <taxon>Endopterygota</taxon>
        <taxon>Coleoptera</taxon>
        <taxon>Polyphaga</taxon>
        <taxon>Cucujiformia</taxon>
        <taxon>Coccinelloidea</taxon>
        <taxon>Coccinellidae</taxon>
        <taxon>Epilachninae</taxon>
        <taxon>Epilachnini</taxon>
        <taxon>Henosepilachna</taxon>
    </lineage>
</organism>
<evidence type="ECO:0000313" key="1">
    <source>
        <dbReference type="EMBL" id="KAK9893016.1"/>
    </source>
</evidence>
<evidence type="ECO:0000313" key="2">
    <source>
        <dbReference type="Proteomes" id="UP001431783"/>
    </source>
</evidence>
<keyword evidence="2" id="KW-1185">Reference proteome</keyword>
<accession>A0AAW1VHS0</accession>
<gene>
    <name evidence="1" type="ORF">WA026_023229</name>
</gene>
<protein>
    <submittedName>
        <fullName evidence="1">Uncharacterized protein</fullName>
    </submittedName>
</protein>
<sequence length="129" mass="14688">MECSAASETWQCSFRVTFIYVKSVEKNTSMPNHFIITESSNVVTEYISAQCATESININHLFIVMFNLNVTNLLLSSVLSMTVGTELNREAVSKVTFLPGICHNKKLLEGHRIQKLKYHWFSSITDEHN</sequence>
<comment type="caution">
    <text evidence="1">The sequence shown here is derived from an EMBL/GenBank/DDBJ whole genome shotgun (WGS) entry which is preliminary data.</text>
</comment>
<reference evidence="1 2" key="1">
    <citation type="submission" date="2023-03" db="EMBL/GenBank/DDBJ databases">
        <title>Genome insight into feeding habits of ladybird beetles.</title>
        <authorList>
            <person name="Li H.-S."/>
            <person name="Huang Y.-H."/>
            <person name="Pang H."/>
        </authorList>
    </citation>
    <scope>NUCLEOTIDE SEQUENCE [LARGE SCALE GENOMIC DNA]</scope>
    <source>
        <strain evidence="1">SYSU_2023b</strain>
        <tissue evidence="1">Whole body</tissue>
    </source>
</reference>
<dbReference type="Proteomes" id="UP001431783">
    <property type="component" value="Unassembled WGS sequence"/>
</dbReference>
<proteinExistence type="predicted"/>
<dbReference type="EMBL" id="JARQZJ010000143">
    <property type="protein sequence ID" value="KAK9893016.1"/>
    <property type="molecule type" value="Genomic_DNA"/>
</dbReference>